<evidence type="ECO:0000313" key="5">
    <source>
        <dbReference type="Proteomes" id="UP000630353"/>
    </source>
</evidence>
<dbReference type="GO" id="GO:0004364">
    <property type="term" value="F:glutathione transferase activity"/>
    <property type="evidence" value="ECO:0007669"/>
    <property type="project" value="TreeGrafter"/>
</dbReference>
<keyword evidence="4" id="KW-0413">Isomerase</keyword>
<dbReference type="PANTHER" id="PTHR42673:SF21">
    <property type="entry name" value="GLUTATHIONE S-TRANSFERASE YFCF"/>
    <property type="match status" value="1"/>
</dbReference>
<dbReference type="PANTHER" id="PTHR42673">
    <property type="entry name" value="MALEYLACETOACETATE ISOMERASE"/>
    <property type="match status" value="1"/>
</dbReference>
<dbReference type="InterPro" id="IPR010987">
    <property type="entry name" value="Glutathione-S-Trfase_C-like"/>
</dbReference>
<dbReference type="SUPFAM" id="SSF47616">
    <property type="entry name" value="GST C-terminal domain-like"/>
    <property type="match status" value="1"/>
</dbReference>
<dbReference type="PROSITE" id="PS50405">
    <property type="entry name" value="GST_CTER"/>
    <property type="match status" value="1"/>
</dbReference>
<accession>A0A919CRF9</accession>
<evidence type="ECO:0000259" key="3">
    <source>
        <dbReference type="PROSITE" id="PS50405"/>
    </source>
</evidence>
<keyword evidence="5" id="KW-1185">Reference proteome</keyword>
<protein>
    <submittedName>
        <fullName evidence="4">Maleylacetoacetate isomerase</fullName>
    </submittedName>
</protein>
<dbReference type="EMBL" id="BMZS01000006">
    <property type="protein sequence ID" value="GHD53390.1"/>
    <property type="molecule type" value="Genomic_DNA"/>
</dbReference>
<dbReference type="Gene3D" id="3.40.30.10">
    <property type="entry name" value="Glutaredoxin"/>
    <property type="match status" value="1"/>
</dbReference>
<proteinExistence type="inferred from homology"/>
<dbReference type="InterPro" id="IPR005955">
    <property type="entry name" value="GST_Zeta"/>
</dbReference>
<name>A0A919CRF9_9PROT</name>
<dbReference type="InterPro" id="IPR004045">
    <property type="entry name" value="Glutathione_S-Trfase_N"/>
</dbReference>
<dbReference type="SUPFAM" id="SSF52833">
    <property type="entry name" value="Thioredoxin-like"/>
    <property type="match status" value="1"/>
</dbReference>
<sequence>MSRVLHGYFRSSAAYRVRIALNLKGLACERVSVHLRKGEQRADAFLALNPQGMVPALVDGDAVLTQSPAILEYLDEAYPDTPRLLPDGAVERARVRALAAAVACDIHPLNNLRVLQYIQGPLGCSQEAMVAWYNHWIAEGFRALERMLADDPRTGRFCHGDAPGLADVCLVPQVFNSARHALDLTPYPTIRRIAEACDALEAFQAAHPSRQPDAE</sequence>
<dbReference type="AlphaFoldDB" id="A0A919CRF9"/>
<comment type="caution">
    <text evidence="4">The sequence shown here is derived from an EMBL/GenBank/DDBJ whole genome shotgun (WGS) entry which is preliminary data.</text>
</comment>
<reference evidence="4" key="2">
    <citation type="submission" date="2020-09" db="EMBL/GenBank/DDBJ databases">
        <authorList>
            <person name="Sun Q."/>
            <person name="Kim S."/>
        </authorList>
    </citation>
    <scope>NUCLEOTIDE SEQUENCE</scope>
    <source>
        <strain evidence="4">KCTC 42651</strain>
    </source>
</reference>
<dbReference type="PROSITE" id="PS50404">
    <property type="entry name" value="GST_NTER"/>
    <property type="match status" value="1"/>
</dbReference>
<comment type="similarity">
    <text evidence="1">Belongs to the GST superfamily. Zeta family.</text>
</comment>
<evidence type="ECO:0000256" key="1">
    <source>
        <dbReference type="ARBA" id="ARBA00010007"/>
    </source>
</evidence>
<dbReference type="CDD" id="cd03042">
    <property type="entry name" value="GST_N_Zeta"/>
    <property type="match status" value="1"/>
</dbReference>
<dbReference type="Proteomes" id="UP000630353">
    <property type="component" value="Unassembled WGS sequence"/>
</dbReference>
<evidence type="ECO:0000313" key="4">
    <source>
        <dbReference type="EMBL" id="GHD53390.1"/>
    </source>
</evidence>
<dbReference type="Pfam" id="PF13417">
    <property type="entry name" value="GST_N_3"/>
    <property type="match status" value="1"/>
</dbReference>
<dbReference type="NCBIfam" id="TIGR01262">
    <property type="entry name" value="maiA"/>
    <property type="match status" value="1"/>
</dbReference>
<dbReference type="GO" id="GO:0006559">
    <property type="term" value="P:L-phenylalanine catabolic process"/>
    <property type="evidence" value="ECO:0007669"/>
    <property type="project" value="TreeGrafter"/>
</dbReference>
<dbReference type="GO" id="GO:0005737">
    <property type="term" value="C:cytoplasm"/>
    <property type="evidence" value="ECO:0007669"/>
    <property type="project" value="InterPro"/>
</dbReference>
<dbReference type="FunFam" id="1.20.1050.10:FF:000017">
    <property type="entry name" value="Maleylacetoacetate isomerase"/>
    <property type="match status" value="1"/>
</dbReference>
<dbReference type="Pfam" id="PF13410">
    <property type="entry name" value="GST_C_2"/>
    <property type="match status" value="1"/>
</dbReference>
<dbReference type="InterPro" id="IPR036282">
    <property type="entry name" value="Glutathione-S-Trfase_C_sf"/>
</dbReference>
<dbReference type="RefSeq" id="WP_189990976.1">
    <property type="nucleotide sequence ID" value="NZ_BMZS01000006.1"/>
</dbReference>
<gene>
    <name evidence="4" type="ORF">GCM10017083_30030</name>
</gene>
<feature type="domain" description="GST C-terminal" evidence="3">
    <location>
        <begin position="88"/>
        <end position="215"/>
    </location>
</feature>
<dbReference type="CDD" id="cd03191">
    <property type="entry name" value="GST_C_Zeta"/>
    <property type="match status" value="1"/>
</dbReference>
<dbReference type="GO" id="GO:0006749">
    <property type="term" value="P:glutathione metabolic process"/>
    <property type="evidence" value="ECO:0007669"/>
    <property type="project" value="TreeGrafter"/>
</dbReference>
<dbReference type="SFLD" id="SFLDG00358">
    <property type="entry name" value="Main_(cytGST)"/>
    <property type="match status" value="1"/>
</dbReference>
<feature type="domain" description="GST N-terminal" evidence="2">
    <location>
        <begin position="1"/>
        <end position="82"/>
    </location>
</feature>
<dbReference type="Gene3D" id="1.20.1050.10">
    <property type="match status" value="1"/>
</dbReference>
<dbReference type="InterPro" id="IPR034333">
    <property type="entry name" value="GST_Zeta_N"/>
</dbReference>
<dbReference type="GO" id="GO:0016034">
    <property type="term" value="F:maleylacetoacetate isomerase activity"/>
    <property type="evidence" value="ECO:0007669"/>
    <property type="project" value="TreeGrafter"/>
</dbReference>
<dbReference type="InterPro" id="IPR036249">
    <property type="entry name" value="Thioredoxin-like_sf"/>
</dbReference>
<dbReference type="InterPro" id="IPR034330">
    <property type="entry name" value="GST_Zeta_C"/>
</dbReference>
<organism evidence="4 5">
    <name type="scientific">Thalassobaculum fulvum</name>
    <dbReference type="NCBI Taxonomy" id="1633335"/>
    <lineage>
        <taxon>Bacteria</taxon>
        <taxon>Pseudomonadati</taxon>
        <taxon>Pseudomonadota</taxon>
        <taxon>Alphaproteobacteria</taxon>
        <taxon>Rhodospirillales</taxon>
        <taxon>Thalassobaculaceae</taxon>
        <taxon>Thalassobaculum</taxon>
    </lineage>
</organism>
<dbReference type="InterPro" id="IPR040079">
    <property type="entry name" value="Glutathione_S-Trfase"/>
</dbReference>
<reference evidence="4" key="1">
    <citation type="journal article" date="2014" name="Int. J. Syst. Evol. Microbiol.">
        <title>Complete genome sequence of Corynebacterium casei LMG S-19264T (=DSM 44701T), isolated from a smear-ripened cheese.</title>
        <authorList>
            <consortium name="US DOE Joint Genome Institute (JGI-PGF)"/>
            <person name="Walter F."/>
            <person name="Albersmeier A."/>
            <person name="Kalinowski J."/>
            <person name="Ruckert C."/>
        </authorList>
    </citation>
    <scope>NUCLEOTIDE SEQUENCE</scope>
    <source>
        <strain evidence="4">KCTC 42651</strain>
    </source>
</reference>
<evidence type="ECO:0000259" key="2">
    <source>
        <dbReference type="PROSITE" id="PS50404"/>
    </source>
</evidence>
<dbReference type="SFLD" id="SFLDS00019">
    <property type="entry name" value="Glutathione_Transferase_(cytos"/>
    <property type="match status" value="1"/>
</dbReference>